<dbReference type="EMBL" id="JABFAB010247394">
    <property type="protein sequence ID" value="MBA0673407.1"/>
    <property type="molecule type" value="Genomic_DNA"/>
</dbReference>
<keyword evidence="1" id="KW-0175">Coiled coil</keyword>
<accession>A0A7J8WED7</accession>
<dbReference type="Proteomes" id="UP000593573">
    <property type="component" value="Unassembled WGS sequence"/>
</dbReference>
<dbReference type="AlphaFoldDB" id="A0A7J8WED7"/>
<gene>
    <name evidence="2" type="ORF">Goklo_023957</name>
</gene>
<proteinExistence type="predicted"/>
<keyword evidence="3" id="KW-1185">Reference proteome</keyword>
<comment type="caution">
    <text evidence="2">The sequence shown here is derived from an EMBL/GenBank/DDBJ whole genome shotgun (WGS) entry which is preliminary data.</text>
</comment>
<organism evidence="2 3">
    <name type="scientific">Gossypium klotzschianum</name>
    <dbReference type="NCBI Taxonomy" id="34286"/>
    <lineage>
        <taxon>Eukaryota</taxon>
        <taxon>Viridiplantae</taxon>
        <taxon>Streptophyta</taxon>
        <taxon>Embryophyta</taxon>
        <taxon>Tracheophyta</taxon>
        <taxon>Spermatophyta</taxon>
        <taxon>Magnoliopsida</taxon>
        <taxon>eudicotyledons</taxon>
        <taxon>Gunneridae</taxon>
        <taxon>Pentapetalae</taxon>
        <taxon>rosids</taxon>
        <taxon>malvids</taxon>
        <taxon>Malvales</taxon>
        <taxon>Malvaceae</taxon>
        <taxon>Malvoideae</taxon>
        <taxon>Gossypium</taxon>
    </lineage>
</organism>
<reference evidence="2 3" key="1">
    <citation type="journal article" date="2019" name="Genome Biol. Evol.">
        <title>Insights into the evolution of the New World diploid cottons (Gossypium, subgenus Houzingenia) based on genome sequencing.</title>
        <authorList>
            <person name="Grover C.E."/>
            <person name="Arick M.A. 2nd"/>
            <person name="Thrash A."/>
            <person name="Conover J.L."/>
            <person name="Sanders W.S."/>
            <person name="Peterson D.G."/>
            <person name="Frelichowski J.E."/>
            <person name="Scheffler J.A."/>
            <person name="Scheffler B.E."/>
            <person name="Wendel J.F."/>
        </authorList>
    </citation>
    <scope>NUCLEOTIDE SEQUENCE [LARGE SCALE GENOMIC DNA]</scope>
    <source>
        <strain evidence="2">57</strain>
        <tissue evidence="2">Leaf</tissue>
    </source>
</reference>
<name>A0A7J8WED7_9ROSI</name>
<sequence>MSKEEFEQRWARRSLRGTLSAVEELVRKLEGSMEDIKKDKVNELFNSHRDKLLERNNALEAMMMALKEETMATTRALSTRIEELEGELALYRAAAGKGVSSVALSNEDVPKPK</sequence>
<evidence type="ECO:0000313" key="2">
    <source>
        <dbReference type="EMBL" id="MBA0673407.1"/>
    </source>
</evidence>
<dbReference type="OrthoDB" id="10293240at2759"/>
<feature type="coiled-coil region" evidence="1">
    <location>
        <begin position="19"/>
        <end position="94"/>
    </location>
</feature>
<evidence type="ECO:0000313" key="3">
    <source>
        <dbReference type="Proteomes" id="UP000593573"/>
    </source>
</evidence>
<evidence type="ECO:0000256" key="1">
    <source>
        <dbReference type="SAM" id="Coils"/>
    </source>
</evidence>
<protein>
    <submittedName>
        <fullName evidence="2">Uncharacterized protein</fullName>
    </submittedName>
</protein>